<dbReference type="Proteomes" id="UP000297258">
    <property type="component" value="Unassembled WGS sequence"/>
</dbReference>
<evidence type="ECO:0000313" key="3">
    <source>
        <dbReference type="Proteomes" id="UP000297258"/>
    </source>
</evidence>
<evidence type="ECO:0000256" key="1">
    <source>
        <dbReference type="SAM" id="Phobius"/>
    </source>
</evidence>
<protein>
    <submittedName>
        <fullName evidence="2">DUF3619 family protein</fullName>
    </submittedName>
</protein>
<sequence>MNTDDINLAYKVRHALNDNLDNLPASTTDRLAAARALALSRKKADAPVRKQKHRPLFDFSAILSPAGLMRLGVAVPLLAMVVGLAGIYQYEQQQRIAELAELDAAVLSDELPLTAYLDHGFNAYLASQSKPQSQQQQQRTQ</sequence>
<organism evidence="2 3">
    <name type="scientific">Massilia horti</name>
    <dbReference type="NCBI Taxonomy" id="2562153"/>
    <lineage>
        <taxon>Bacteria</taxon>
        <taxon>Pseudomonadati</taxon>
        <taxon>Pseudomonadota</taxon>
        <taxon>Betaproteobacteria</taxon>
        <taxon>Burkholderiales</taxon>
        <taxon>Oxalobacteraceae</taxon>
        <taxon>Telluria group</taxon>
        <taxon>Massilia</taxon>
    </lineage>
</organism>
<dbReference type="Pfam" id="PF12279">
    <property type="entry name" value="DUF3619"/>
    <property type="match status" value="1"/>
</dbReference>
<proteinExistence type="predicted"/>
<accession>A0A4Y9T3T6</accession>
<feature type="transmembrane region" description="Helical" evidence="1">
    <location>
        <begin position="68"/>
        <end position="88"/>
    </location>
</feature>
<dbReference type="OrthoDB" id="8562153at2"/>
<evidence type="ECO:0000313" key="2">
    <source>
        <dbReference type="EMBL" id="TFW31719.1"/>
    </source>
</evidence>
<dbReference type="RefSeq" id="WP_135190193.1">
    <property type="nucleotide sequence ID" value="NZ_SPUM01000083.1"/>
</dbReference>
<reference evidence="2 3" key="1">
    <citation type="submission" date="2019-03" db="EMBL/GenBank/DDBJ databases">
        <title>Draft genome of Massilia hortus sp. nov., a novel bacterial species of the Oxalobacteraceae family.</title>
        <authorList>
            <person name="Peta V."/>
            <person name="Raths R."/>
            <person name="Bucking H."/>
        </authorList>
    </citation>
    <scope>NUCLEOTIDE SEQUENCE [LARGE SCALE GENOMIC DNA]</scope>
    <source>
        <strain evidence="2 3">ONC3</strain>
    </source>
</reference>
<name>A0A4Y9T3T6_9BURK</name>
<keyword evidence="3" id="KW-1185">Reference proteome</keyword>
<dbReference type="AlphaFoldDB" id="A0A4Y9T3T6"/>
<dbReference type="EMBL" id="SPUM01000083">
    <property type="protein sequence ID" value="TFW31719.1"/>
    <property type="molecule type" value="Genomic_DNA"/>
</dbReference>
<comment type="caution">
    <text evidence="2">The sequence shown here is derived from an EMBL/GenBank/DDBJ whole genome shotgun (WGS) entry which is preliminary data.</text>
</comment>
<keyword evidence="1" id="KW-0812">Transmembrane</keyword>
<dbReference type="InterPro" id="IPR022064">
    <property type="entry name" value="DUF3619"/>
</dbReference>
<keyword evidence="1" id="KW-0472">Membrane</keyword>
<gene>
    <name evidence="2" type="ORF">E4O92_12955</name>
</gene>
<keyword evidence="1" id="KW-1133">Transmembrane helix</keyword>